<sequence>MFEAENSRMGSPIQRRNYSSHDAFAQHVMGKSVRATPEGSGTGRASKWVTQSWACQDFIGKIMADIQRNPKQQLISELHNFAAVGDKIQLTALLKHFPSLINETAKNGWTALMYAARNGHFETVQVLLEKGCDRAVTNKSNQSALDIAKFWGYKNIANLLTNLMEGQEPVNQLTSEAREHENYFCRTFLDRKSEKRIESKWLNLKQKQPTSVYILFSNLRPLAVSNEGDNSSNYPRVRLLKLCYEDVKEYLEQTETTTVIFLGVELGIESQVKGSILPTLNGNDPDEDEDELVAWFVLMKSQGMVAT</sequence>
<evidence type="ECO:0000313" key="1">
    <source>
        <dbReference type="EMBL" id="KAH7994876.1"/>
    </source>
</evidence>
<accession>A0ACB8EQL3</accession>
<name>A0ACB8EQL3_9SAUR</name>
<dbReference type="EMBL" id="CM037620">
    <property type="protein sequence ID" value="KAH7994876.1"/>
    <property type="molecule type" value="Genomic_DNA"/>
</dbReference>
<gene>
    <name evidence="1" type="ORF">K3G42_017509</name>
</gene>
<evidence type="ECO:0000313" key="2">
    <source>
        <dbReference type="Proteomes" id="UP000827872"/>
    </source>
</evidence>
<comment type="caution">
    <text evidence="1">The sequence shown here is derived from an EMBL/GenBank/DDBJ whole genome shotgun (WGS) entry which is preliminary data.</text>
</comment>
<dbReference type="Proteomes" id="UP000827872">
    <property type="component" value="Linkage Group LG07"/>
</dbReference>
<organism evidence="1 2">
    <name type="scientific">Sphaerodactylus townsendi</name>
    <dbReference type="NCBI Taxonomy" id="933632"/>
    <lineage>
        <taxon>Eukaryota</taxon>
        <taxon>Metazoa</taxon>
        <taxon>Chordata</taxon>
        <taxon>Craniata</taxon>
        <taxon>Vertebrata</taxon>
        <taxon>Euteleostomi</taxon>
        <taxon>Lepidosauria</taxon>
        <taxon>Squamata</taxon>
        <taxon>Bifurcata</taxon>
        <taxon>Gekkota</taxon>
        <taxon>Sphaerodactylidae</taxon>
        <taxon>Sphaerodactylus</taxon>
    </lineage>
</organism>
<keyword evidence="2" id="KW-1185">Reference proteome</keyword>
<reference evidence="1" key="1">
    <citation type="submission" date="2021-08" db="EMBL/GenBank/DDBJ databases">
        <title>The first chromosome-level gecko genome reveals the dynamic sex chromosomes of Neotropical dwarf geckos (Sphaerodactylidae: Sphaerodactylus).</title>
        <authorList>
            <person name="Pinto B.J."/>
            <person name="Keating S.E."/>
            <person name="Gamble T."/>
        </authorList>
    </citation>
    <scope>NUCLEOTIDE SEQUENCE</scope>
    <source>
        <strain evidence="1">TG3544</strain>
    </source>
</reference>
<proteinExistence type="predicted"/>
<protein>
    <submittedName>
        <fullName evidence="1">Uncharacterized protein</fullName>
    </submittedName>
</protein>